<dbReference type="EMBL" id="CAJMWX010001785">
    <property type="protein sequence ID" value="CAE6505397.1"/>
    <property type="molecule type" value="Genomic_DNA"/>
</dbReference>
<evidence type="ECO:0000256" key="5">
    <source>
        <dbReference type="SAM" id="MobiDB-lite"/>
    </source>
</evidence>
<keyword evidence="3 6" id="KW-1133">Transmembrane helix</keyword>
<feature type="compositionally biased region" description="Polar residues" evidence="5">
    <location>
        <begin position="177"/>
        <end position="200"/>
    </location>
</feature>
<dbReference type="PANTHER" id="PTHR15549">
    <property type="entry name" value="PAIRED IMMUNOGLOBULIN-LIKE TYPE 2 RECEPTOR"/>
    <property type="match status" value="1"/>
</dbReference>
<feature type="region of interest" description="Disordered" evidence="5">
    <location>
        <begin position="164"/>
        <end position="200"/>
    </location>
</feature>
<evidence type="ECO:0000256" key="7">
    <source>
        <dbReference type="SAM" id="SignalP"/>
    </source>
</evidence>
<dbReference type="GO" id="GO:0071944">
    <property type="term" value="C:cell periphery"/>
    <property type="evidence" value="ECO:0007669"/>
    <property type="project" value="UniProtKB-ARBA"/>
</dbReference>
<evidence type="ECO:0000256" key="4">
    <source>
        <dbReference type="ARBA" id="ARBA00023136"/>
    </source>
</evidence>
<keyword evidence="4 6" id="KW-0472">Membrane</keyword>
<sequence>MLNYIAAVALFVAPAIAVPWTNATCVDQAWSFNSQTQSPCLVAAYLAAQCTTDNTFGIYALNDGGPYGFVASAANNCLCNSVVWNLLSACALCQRELSGSWGQWVASCPSNLINVAKYPLPLPAGVAVPSWAYYDFTVAGTFNSVIASQQLGLESSAVSGATSTPASVPSSIVPSSEATLTGATGSTSVPKPITSQSASSSNTGAIIGGVVGGVLGICLIGLIAFVLTRRRKSDEPANKYPEINHKSPMASAFNGATPMAGQVPPYQFGAPNQPVSTPEYKPYDPSDPSTFPTGPATPENGHYVESLPYPYQPQGIPGQLSHPNVPQV</sequence>
<reference evidence="8" key="1">
    <citation type="submission" date="2021-01" db="EMBL/GenBank/DDBJ databases">
        <authorList>
            <person name="Kaushik A."/>
        </authorList>
    </citation>
    <scope>NUCLEOTIDE SEQUENCE</scope>
    <source>
        <strain evidence="8">AG4-R118</strain>
    </source>
</reference>
<protein>
    <recommendedName>
        <fullName evidence="10">Transmembrane protein</fullName>
    </recommendedName>
</protein>
<proteinExistence type="predicted"/>
<name>A0A8H3HEF6_9AGAM</name>
<comment type="caution">
    <text evidence="8">The sequence shown here is derived from an EMBL/GenBank/DDBJ whole genome shotgun (WGS) entry which is preliminary data.</text>
</comment>
<evidence type="ECO:0000256" key="3">
    <source>
        <dbReference type="ARBA" id="ARBA00022989"/>
    </source>
</evidence>
<keyword evidence="7" id="KW-0732">Signal</keyword>
<feature type="transmembrane region" description="Helical" evidence="6">
    <location>
        <begin position="205"/>
        <end position="227"/>
    </location>
</feature>
<keyword evidence="2 6" id="KW-0812">Transmembrane</keyword>
<dbReference type="AlphaFoldDB" id="A0A8H3HEF6"/>
<evidence type="ECO:0000256" key="2">
    <source>
        <dbReference type="ARBA" id="ARBA00022692"/>
    </source>
</evidence>
<evidence type="ECO:0000313" key="8">
    <source>
        <dbReference type="EMBL" id="CAE6505397.1"/>
    </source>
</evidence>
<feature type="chain" id="PRO_5034253111" description="Transmembrane protein" evidence="7">
    <location>
        <begin position="18"/>
        <end position="328"/>
    </location>
</feature>
<evidence type="ECO:0000313" key="9">
    <source>
        <dbReference type="Proteomes" id="UP000663888"/>
    </source>
</evidence>
<feature type="compositionally biased region" description="Low complexity" evidence="5">
    <location>
        <begin position="164"/>
        <end position="176"/>
    </location>
</feature>
<dbReference type="GO" id="GO:0016020">
    <property type="term" value="C:membrane"/>
    <property type="evidence" value="ECO:0007669"/>
    <property type="project" value="UniProtKB-SubCell"/>
</dbReference>
<organism evidence="8 9">
    <name type="scientific">Rhizoctonia solani</name>
    <dbReference type="NCBI Taxonomy" id="456999"/>
    <lineage>
        <taxon>Eukaryota</taxon>
        <taxon>Fungi</taxon>
        <taxon>Dikarya</taxon>
        <taxon>Basidiomycota</taxon>
        <taxon>Agaricomycotina</taxon>
        <taxon>Agaricomycetes</taxon>
        <taxon>Cantharellales</taxon>
        <taxon>Ceratobasidiaceae</taxon>
        <taxon>Rhizoctonia</taxon>
    </lineage>
</organism>
<dbReference type="Proteomes" id="UP000663888">
    <property type="component" value="Unassembled WGS sequence"/>
</dbReference>
<dbReference type="Gene3D" id="1.20.5.510">
    <property type="entry name" value="Single helix bin"/>
    <property type="match status" value="1"/>
</dbReference>
<comment type="subcellular location">
    <subcellularLocation>
        <location evidence="1">Membrane</location>
        <topology evidence="1">Single-pass membrane protein</topology>
    </subcellularLocation>
</comment>
<dbReference type="PANTHER" id="PTHR15549:SF26">
    <property type="entry name" value="AXIAL BUDDING PATTERN PROTEIN 2-RELATED"/>
    <property type="match status" value="1"/>
</dbReference>
<dbReference type="InterPro" id="IPR051694">
    <property type="entry name" value="Immunoregulatory_rcpt-like"/>
</dbReference>
<accession>A0A8H3HEF6</accession>
<feature type="region of interest" description="Disordered" evidence="5">
    <location>
        <begin position="266"/>
        <end position="328"/>
    </location>
</feature>
<gene>
    <name evidence="8" type="ORF">RDB_LOCUS158939</name>
</gene>
<evidence type="ECO:0008006" key="10">
    <source>
        <dbReference type="Google" id="ProtNLM"/>
    </source>
</evidence>
<feature type="compositionally biased region" description="Low complexity" evidence="5">
    <location>
        <begin position="308"/>
        <end position="319"/>
    </location>
</feature>
<evidence type="ECO:0000256" key="6">
    <source>
        <dbReference type="SAM" id="Phobius"/>
    </source>
</evidence>
<feature type="signal peptide" evidence="7">
    <location>
        <begin position="1"/>
        <end position="17"/>
    </location>
</feature>
<evidence type="ECO:0000256" key="1">
    <source>
        <dbReference type="ARBA" id="ARBA00004167"/>
    </source>
</evidence>